<evidence type="ECO:0000259" key="1">
    <source>
        <dbReference type="Pfam" id="PF01425"/>
    </source>
</evidence>
<dbReference type="InterPro" id="IPR036928">
    <property type="entry name" value="AS_sf"/>
</dbReference>
<reference evidence="2 3" key="1">
    <citation type="submission" date="2021-03" db="EMBL/GenBank/DDBJ databases">
        <title>Sequencing the genomes of 1000 actinobacteria strains.</title>
        <authorList>
            <person name="Klenk H.-P."/>
        </authorList>
    </citation>
    <scope>NUCLEOTIDE SEQUENCE [LARGE SCALE GENOMIC DNA]</scope>
    <source>
        <strain evidence="2 3">DSM 46670</strain>
    </source>
</reference>
<dbReference type="EC" id="6.3.5.6" evidence="2"/>
<evidence type="ECO:0000313" key="3">
    <source>
        <dbReference type="Proteomes" id="UP001519332"/>
    </source>
</evidence>
<dbReference type="PANTHER" id="PTHR11895">
    <property type="entry name" value="TRANSAMIDASE"/>
    <property type="match status" value="1"/>
</dbReference>
<feature type="domain" description="Amidase" evidence="1">
    <location>
        <begin position="24"/>
        <end position="428"/>
    </location>
</feature>
<dbReference type="EC" id="6.3.5.7" evidence="2"/>
<dbReference type="InterPro" id="IPR020556">
    <property type="entry name" value="Amidase_CS"/>
</dbReference>
<dbReference type="GO" id="GO:0050567">
    <property type="term" value="F:glutaminyl-tRNA synthase (glutamine-hydrolyzing) activity"/>
    <property type="evidence" value="ECO:0007669"/>
    <property type="project" value="UniProtKB-EC"/>
</dbReference>
<dbReference type="SUPFAM" id="SSF75304">
    <property type="entry name" value="Amidase signature (AS) enzymes"/>
    <property type="match status" value="1"/>
</dbReference>
<keyword evidence="2" id="KW-0436">Ligase</keyword>
<dbReference type="PROSITE" id="PS00571">
    <property type="entry name" value="AMIDASES"/>
    <property type="match status" value="1"/>
</dbReference>
<sequence length="450" mass="46946">MQPYQLTITETARLFRLGDLSPVELMDSVLDRIEALDGLVGAFATVTAERARSAAVRAEHALVNGVDLGLLHGIPMGVKDIVDTAGVLTTSGSAVRADHVPTADAEVVRRLADAGALLVGKTHTHEFAYGLITPTTRNPWNLAHIPGGSSGGSAAAVAAGLAQFAIGTDTGGSIRVPAALCGVVGLKPTYGSVSRHGVTPLAWSLDTVGPITRSVADAGHVLSAISSPLPVLTSDVRGLTVGIPVNHFFDRVAPDVATVVHRMAGLLMDAGAEVREVTVPDTTVIGPVFWTLITSEASAYHEEVLRTKGALYQPDVHALLEQGQQVTAVDYVKAQRVRAYLKEQWKALFADIDVLISPTVASTAPLVGQTNVAWHGSTEDVTAMLLRLTCAANVTGQPALSVPCGLGDDALPVGIQVTGRPFTEDTVLRVGHVLEQVSELTAHTPVLVGS</sequence>
<dbReference type="PANTHER" id="PTHR11895:SF176">
    <property type="entry name" value="AMIDASE AMID-RELATED"/>
    <property type="match status" value="1"/>
</dbReference>
<keyword evidence="3" id="KW-1185">Reference proteome</keyword>
<evidence type="ECO:0000313" key="2">
    <source>
        <dbReference type="EMBL" id="MBP2327228.1"/>
    </source>
</evidence>
<dbReference type="Gene3D" id="3.90.1300.10">
    <property type="entry name" value="Amidase signature (AS) domain"/>
    <property type="match status" value="1"/>
</dbReference>
<dbReference type="Pfam" id="PF01425">
    <property type="entry name" value="Amidase"/>
    <property type="match status" value="1"/>
</dbReference>
<accession>A0ABS4TS46</accession>
<dbReference type="InterPro" id="IPR023631">
    <property type="entry name" value="Amidase_dom"/>
</dbReference>
<protein>
    <submittedName>
        <fullName evidence="2">Aspartyl-tRNA(Asn)/glutamyl-tRNA(Gln) amidotransferase subunit A</fullName>
        <ecNumber evidence="2">6.3.5.6</ecNumber>
        <ecNumber evidence="2">6.3.5.7</ecNumber>
    </submittedName>
</protein>
<dbReference type="RefSeq" id="WP_209644204.1">
    <property type="nucleotide sequence ID" value="NZ_JAGINW010000001.1"/>
</dbReference>
<name>A0ABS4TS46_9PSEU</name>
<dbReference type="GO" id="GO:0050566">
    <property type="term" value="F:asparaginyl-tRNA synthase (glutamine-hydrolyzing) activity"/>
    <property type="evidence" value="ECO:0007669"/>
    <property type="project" value="UniProtKB-EC"/>
</dbReference>
<dbReference type="Proteomes" id="UP001519332">
    <property type="component" value="Unassembled WGS sequence"/>
</dbReference>
<dbReference type="InterPro" id="IPR000120">
    <property type="entry name" value="Amidase"/>
</dbReference>
<organism evidence="2 3">
    <name type="scientific">Kibdelosporangium banguiense</name>
    <dbReference type="NCBI Taxonomy" id="1365924"/>
    <lineage>
        <taxon>Bacteria</taxon>
        <taxon>Bacillati</taxon>
        <taxon>Actinomycetota</taxon>
        <taxon>Actinomycetes</taxon>
        <taxon>Pseudonocardiales</taxon>
        <taxon>Pseudonocardiaceae</taxon>
        <taxon>Kibdelosporangium</taxon>
    </lineage>
</organism>
<dbReference type="EMBL" id="JAGINW010000001">
    <property type="protein sequence ID" value="MBP2327228.1"/>
    <property type="molecule type" value="Genomic_DNA"/>
</dbReference>
<comment type="caution">
    <text evidence="2">The sequence shown here is derived from an EMBL/GenBank/DDBJ whole genome shotgun (WGS) entry which is preliminary data.</text>
</comment>
<proteinExistence type="predicted"/>
<gene>
    <name evidence="2" type="ORF">JOF56_007613</name>
</gene>